<sequence>MQKRTLTTCLGLLLALAGGLPVAARAEDLLDIYREAVANDPVLATASAQRQVVAEGVPQARAALLPQLSAGLSLQQFHPGNAGVVNDNNGNSEVVSGGGHSRQRDLSLNLNQTVIDLSKFARERQAKSTAESQDATYEGELQDLYVRATSAYFRVLVAQDQVEVFRSYEDAYKQQYDQATTMFQQGLAPEADLTQSQAYYLYIKSSRVDAENSLRDARRALQQLTGKEPGTLKTLRDDLPMEKPTPDNADAWVQQAMQQSPAVLAASHLVSADEHSINAARAGHLPTVNLAVGYDKAGAWSNRLPGSASYGTGNTTVGLVLSVPLFSGGLTQSQVRQAISQRDADQGQLETVRRQTARDAYNYFNLVETGIGQVNDARNAVDAANKALASMRAGYDIGTQSLTNVVVAIRTLAEIRSQYSALRHQFILDKLLLKRTVGAATLKDVEDINRLLQ</sequence>
<accession>A0ABX0Q446</accession>
<evidence type="ECO:0000256" key="5">
    <source>
        <dbReference type="ARBA" id="ARBA00022692"/>
    </source>
</evidence>
<evidence type="ECO:0000256" key="8">
    <source>
        <dbReference type="SAM" id="MobiDB-lite"/>
    </source>
</evidence>
<dbReference type="Pfam" id="PF02321">
    <property type="entry name" value="OEP"/>
    <property type="match status" value="2"/>
</dbReference>
<evidence type="ECO:0000256" key="3">
    <source>
        <dbReference type="ARBA" id="ARBA00022448"/>
    </source>
</evidence>
<feature type="region of interest" description="Disordered" evidence="8">
    <location>
        <begin position="223"/>
        <end position="247"/>
    </location>
</feature>
<dbReference type="RefSeq" id="WP_167124646.1">
    <property type="nucleotide sequence ID" value="NZ_JAAQQR010000003.1"/>
</dbReference>
<dbReference type="EMBL" id="JAAQQR010000003">
    <property type="protein sequence ID" value="NID04724.1"/>
    <property type="molecule type" value="Genomic_DNA"/>
</dbReference>
<keyword evidence="11" id="KW-1185">Reference proteome</keyword>
<keyword evidence="5" id="KW-0812">Transmembrane</keyword>
<evidence type="ECO:0000313" key="10">
    <source>
        <dbReference type="EMBL" id="NID04724.1"/>
    </source>
</evidence>
<organism evidence="10 11">
    <name type="scientific">Luteibacter jiangsuensis</name>
    <dbReference type="NCBI Taxonomy" id="637577"/>
    <lineage>
        <taxon>Bacteria</taxon>
        <taxon>Pseudomonadati</taxon>
        <taxon>Pseudomonadota</taxon>
        <taxon>Gammaproteobacteria</taxon>
        <taxon>Lysobacterales</taxon>
        <taxon>Rhodanobacteraceae</taxon>
        <taxon>Luteibacter</taxon>
    </lineage>
</organism>
<dbReference type="SUPFAM" id="SSF56954">
    <property type="entry name" value="Outer membrane efflux proteins (OEP)"/>
    <property type="match status" value="1"/>
</dbReference>
<dbReference type="PANTHER" id="PTHR30026">
    <property type="entry name" value="OUTER MEMBRANE PROTEIN TOLC"/>
    <property type="match status" value="1"/>
</dbReference>
<evidence type="ECO:0000256" key="9">
    <source>
        <dbReference type="SAM" id="SignalP"/>
    </source>
</evidence>
<comment type="subcellular location">
    <subcellularLocation>
        <location evidence="1">Cell outer membrane</location>
    </subcellularLocation>
</comment>
<gene>
    <name evidence="10" type="ORF">HBF26_07485</name>
</gene>
<keyword evidence="6" id="KW-0472">Membrane</keyword>
<evidence type="ECO:0000256" key="6">
    <source>
        <dbReference type="ARBA" id="ARBA00023136"/>
    </source>
</evidence>
<dbReference type="PANTHER" id="PTHR30026:SF20">
    <property type="entry name" value="OUTER MEMBRANE PROTEIN TOLC"/>
    <property type="match status" value="1"/>
</dbReference>
<feature type="compositionally biased region" description="Basic and acidic residues" evidence="8">
    <location>
        <begin position="234"/>
        <end position="245"/>
    </location>
</feature>
<dbReference type="NCBIfam" id="TIGR01844">
    <property type="entry name" value="type_I_sec_TolC"/>
    <property type="match status" value="1"/>
</dbReference>
<dbReference type="InterPro" id="IPR051906">
    <property type="entry name" value="TolC-like"/>
</dbReference>
<feature type="chain" id="PRO_5045735523" evidence="9">
    <location>
        <begin position="27"/>
        <end position="453"/>
    </location>
</feature>
<comment type="similarity">
    <text evidence="2">Belongs to the outer membrane factor (OMF) (TC 1.B.17) family.</text>
</comment>
<feature type="signal peptide" evidence="9">
    <location>
        <begin position="1"/>
        <end position="26"/>
    </location>
</feature>
<evidence type="ECO:0000256" key="2">
    <source>
        <dbReference type="ARBA" id="ARBA00007613"/>
    </source>
</evidence>
<name>A0ABX0Q446_9GAMM</name>
<dbReference type="Gene3D" id="1.20.1600.10">
    <property type="entry name" value="Outer membrane efflux proteins (OEP)"/>
    <property type="match status" value="1"/>
</dbReference>
<evidence type="ECO:0000256" key="7">
    <source>
        <dbReference type="ARBA" id="ARBA00023237"/>
    </source>
</evidence>
<reference evidence="10 11" key="1">
    <citation type="journal article" date="2011" name="Curr. Microbiol.">
        <title>Luteibacter jiangsuensis sp. nov.: a methamidophos-degrading bacterium isolated from a methamidophos-manufacturing factory.</title>
        <authorList>
            <person name="Wang L."/>
            <person name="Wang G.L."/>
            <person name="Li S.P."/>
            <person name="Jiang J.D."/>
        </authorList>
    </citation>
    <scope>NUCLEOTIDE SEQUENCE [LARGE SCALE GENOMIC DNA]</scope>
    <source>
        <strain evidence="10 11">CGMCC 1.10133</strain>
    </source>
</reference>
<dbReference type="InterPro" id="IPR010130">
    <property type="entry name" value="T1SS_OMP_TolC"/>
</dbReference>
<dbReference type="Proteomes" id="UP001429601">
    <property type="component" value="Unassembled WGS sequence"/>
</dbReference>
<keyword evidence="3" id="KW-0813">Transport</keyword>
<proteinExistence type="inferred from homology"/>
<keyword evidence="9" id="KW-0732">Signal</keyword>
<keyword evidence="4" id="KW-1134">Transmembrane beta strand</keyword>
<dbReference type="InterPro" id="IPR003423">
    <property type="entry name" value="OMP_efflux"/>
</dbReference>
<keyword evidence="7" id="KW-0998">Cell outer membrane</keyword>
<comment type="caution">
    <text evidence="10">The sequence shown here is derived from an EMBL/GenBank/DDBJ whole genome shotgun (WGS) entry which is preliminary data.</text>
</comment>
<protein>
    <submittedName>
        <fullName evidence="10">TolC family outer membrane protein</fullName>
    </submittedName>
</protein>
<evidence type="ECO:0000313" key="11">
    <source>
        <dbReference type="Proteomes" id="UP001429601"/>
    </source>
</evidence>
<evidence type="ECO:0000256" key="1">
    <source>
        <dbReference type="ARBA" id="ARBA00004442"/>
    </source>
</evidence>
<evidence type="ECO:0000256" key="4">
    <source>
        <dbReference type="ARBA" id="ARBA00022452"/>
    </source>
</evidence>